<dbReference type="Proteomes" id="UP000032025">
    <property type="component" value="Unassembled WGS sequence"/>
</dbReference>
<reference evidence="2 3" key="1">
    <citation type="submission" date="2014-08" db="EMBL/GenBank/DDBJ databases">
        <title>Whole genome shotgun sequence of Sphingomonas paucimobilis NBRC 13935.</title>
        <authorList>
            <person name="Hosoyama A."/>
            <person name="Hashimoto M."/>
            <person name="Hosoyama Y."/>
            <person name="Noguchi M."/>
            <person name="Uohara A."/>
            <person name="Ohji S."/>
            <person name="Katano-Makiyama Y."/>
            <person name="Ichikawa N."/>
            <person name="Kimura A."/>
            <person name="Yamazoe A."/>
            <person name="Fujita N."/>
        </authorList>
    </citation>
    <scope>NUCLEOTIDE SEQUENCE [LARGE SCALE GENOMIC DNA]</scope>
    <source>
        <strain evidence="2 3">NBRC 13935</strain>
    </source>
</reference>
<gene>
    <name evidence="2" type="ORF">SP6_10_00450</name>
</gene>
<protein>
    <submittedName>
        <fullName evidence="2">DNA, contig: SP610</fullName>
    </submittedName>
</protein>
<dbReference type="Gene3D" id="3.10.450.40">
    <property type="match status" value="1"/>
</dbReference>
<comment type="caution">
    <text evidence="2">The sequence shown here is derived from an EMBL/GenBank/DDBJ whole genome shotgun (WGS) entry which is preliminary data.</text>
</comment>
<name>A0A0C9LZZ4_SPHPI</name>
<dbReference type="EMBL" id="BBJS01000010">
    <property type="protein sequence ID" value="GAN12465.1"/>
    <property type="molecule type" value="Genomic_DNA"/>
</dbReference>
<proteinExistence type="predicted"/>
<feature type="domain" description="IraD/Gp25-like" evidence="1">
    <location>
        <begin position="15"/>
        <end position="93"/>
    </location>
</feature>
<evidence type="ECO:0000259" key="1">
    <source>
        <dbReference type="Pfam" id="PF04965"/>
    </source>
</evidence>
<organism evidence="2 3">
    <name type="scientific">Sphingomonas paucimobilis NBRC 13935</name>
    <dbReference type="NCBI Taxonomy" id="1219050"/>
    <lineage>
        <taxon>Bacteria</taxon>
        <taxon>Pseudomonadati</taxon>
        <taxon>Pseudomonadota</taxon>
        <taxon>Alphaproteobacteria</taxon>
        <taxon>Sphingomonadales</taxon>
        <taxon>Sphingomonadaceae</taxon>
        <taxon>Sphingomonas</taxon>
    </lineage>
</organism>
<evidence type="ECO:0000313" key="3">
    <source>
        <dbReference type="Proteomes" id="UP000032025"/>
    </source>
</evidence>
<evidence type="ECO:0000313" key="2">
    <source>
        <dbReference type="EMBL" id="GAN12465.1"/>
    </source>
</evidence>
<accession>A0A0C9LZZ4</accession>
<sequence>MNGMDRHTGRPIAGADHLLQSIDDILSTPLGTRIGRRDYGSLVPEQLDQPNNDLGRLRVIAAAALALMRQEGRARVRRITLSPGASAHSAVLTITGTRTDVPGRPGFSVISTIRALSALSQRAPS</sequence>
<keyword evidence="3" id="KW-1185">Reference proteome</keyword>
<dbReference type="SUPFAM" id="SSF160719">
    <property type="entry name" value="gpW/gp25-like"/>
    <property type="match status" value="1"/>
</dbReference>
<dbReference type="InterPro" id="IPR007048">
    <property type="entry name" value="IraD/Gp25-like"/>
</dbReference>
<dbReference type="Pfam" id="PF04965">
    <property type="entry name" value="GPW_gp25"/>
    <property type="match status" value="1"/>
</dbReference>
<dbReference type="AlphaFoldDB" id="A0A0C9LZZ4"/>